<gene>
    <name evidence="3" type="ORF">EVJ58_g3391</name>
</gene>
<dbReference type="GO" id="GO:0019901">
    <property type="term" value="F:protein kinase binding"/>
    <property type="evidence" value="ECO:0007669"/>
    <property type="project" value="InterPro"/>
</dbReference>
<comment type="caution">
    <text evidence="3">The sequence shown here is derived from an EMBL/GenBank/DDBJ whole genome shotgun (WGS) entry which is preliminary data.</text>
</comment>
<dbReference type="EMBL" id="SEKV01000138">
    <property type="protein sequence ID" value="TFY63198.1"/>
    <property type="molecule type" value="Genomic_DNA"/>
</dbReference>
<evidence type="ECO:0000256" key="1">
    <source>
        <dbReference type="SAM" id="MobiDB-lite"/>
    </source>
</evidence>
<dbReference type="CDD" id="cd20557">
    <property type="entry name" value="CYCLIN_ScPCL1-like"/>
    <property type="match status" value="1"/>
</dbReference>
<feature type="domain" description="Cyclin N-terminal" evidence="2">
    <location>
        <begin position="114"/>
        <end position="208"/>
    </location>
</feature>
<dbReference type="GO" id="GO:0000307">
    <property type="term" value="C:cyclin-dependent protein kinase holoenzyme complex"/>
    <property type="evidence" value="ECO:0007669"/>
    <property type="project" value="TreeGrafter"/>
</dbReference>
<evidence type="ECO:0000259" key="2">
    <source>
        <dbReference type="Pfam" id="PF00134"/>
    </source>
</evidence>
<dbReference type="GO" id="GO:0005634">
    <property type="term" value="C:nucleus"/>
    <property type="evidence" value="ECO:0007669"/>
    <property type="project" value="TreeGrafter"/>
</dbReference>
<proteinExistence type="predicted"/>
<sequence>MSGLPFWVTSKRGGHSTVDATGPMSMQEERSGRAMRRTRDERQKRPTRRSKERVADRDQRPSRTTEPEVPEVLPFDYTATAQVCKNFLRHILQPARSDESQPPTYNCTLFGITTVYEFIRTTLRNTRFPECVAFAALLLLHRLKRSGVALDVNDAHRLFLCAYMIAAKVHVDETFCNAYWVILGDRHFKTAELNRCERELCGMLHWNLLVDPLVLETFTEAVKRDFREDGPYPDYPLDEDLSDPEKRFPQLPDKPAVQDEEEPVLIKPPVVPPRAVVAALARHRRPMDIVQPSLLEPQGLECETSVTSCATSDSARSMEERRPGFRLPSCKEQSATWLPLAVLRASGYVMNSCNPV</sequence>
<organism evidence="3 4">
    <name type="scientific">Rhodofomes roseus</name>
    <dbReference type="NCBI Taxonomy" id="34475"/>
    <lineage>
        <taxon>Eukaryota</taxon>
        <taxon>Fungi</taxon>
        <taxon>Dikarya</taxon>
        <taxon>Basidiomycota</taxon>
        <taxon>Agaricomycotina</taxon>
        <taxon>Agaricomycetes</taxon>
        <taxon>Polyporales</taxon>
        <taxon>Rhodofomes</taxon>
    </lineage>
</organism>
<dbReference type="AlphaFoldDB" id="A0A4Y9YN25"/>
<protein>
    <recommendedName>
        <fullName evidence="2">Cyclin N-terminal domain-containing protein</fullName>
    </recommendedName>
</protein>
<feature type="compositionally biased region" description="Basic and acidic residues" evidence="1">
    <location>
        <begin position="52"/>
        <end position="66"/>
    </location>
</feature>
<dbReference type="Gene3D" id="1.10.472.10">
    <property type="entry name" value="Cyclin-like"/>
    <property type="match status" value="1"/>
</dbReference>
<dbReference type="InterPro" id="IPR006671">
    <property type="entry name" value="Cyclin_N"/>
</dbReference>
<dbReference type="Pfam" id="PF00134">
    <property type="entry name" value="Cyclin_N"/>
    <property type="match status" value="1"/>
</dbReference>
<feature type="compositionally biased region" description="Basic and acidic residues" evidence="1">
    <location>
        <begin position="27"/>
        <end position="44"/>
    </location>
</feature>
<name>A0A4Y9YN25_9APHY</name>
<feature type="region of interest" description="Disordered" evidence="1">
    <location>
        <begin position="229"/>
        <end position="262"/>
    </location>
</feature>
<dbReference type="Proteomes" id="UP000298390">
    <property type="component" value="Unassembled WGS sequence"/>
</dbReference>
<dbReference type="PANTHER" id="PTHR15615:SF108">
    <property type="entry name" value="PROTEIN CNPPD1"/>
    <property type="match status" value="1"/>
</dbReference>
<evidence type="ECO:0000313" key="3">
    <source>
        <dbReference type="EMBL" id="TFY63198.1"/>
    </source>
</evidence>
<dbReference type="GO" id="GO:0016538">
    <property type="term" value="F:cyclin-dependent protein serine/threonine kinase regulator activity"/>
    <property type="evidence" value="ECO:0007669"/>
    <property type="project" value="TreeGrafter"/>
</dbReference>
<dbReference type="SUPFAM" id="SSF47954">
    <property type="entry name" value="Cyclin-like"/>
    <property type="match status" value="1"/>
</dbReference>
<dbReference type="InterPro" id="IPR036915">
    <property type="entry name" value="Cyclin-like_sf"/>
</dbReference>
<dbReference type="PANTHER" id="PTHR15615">
    <property type="match status" value="1"/>
</dbReference>
<evidence type="ECO:0000313" key="4">
    <source>
        <dbReference type="Proteomes" id="UP000298390"/>
    </source>
</evidence>
<feature type="region of interest" description="Disordered" evidence="1">
    <location>
        <begin position="1"/>
        <end position="69"/>
    </location>
</feature>
<accession>A0A4Y9YN25</accession>
<dbReference type="InterPro" id="IPR013922">
    <property type="entry name" value="Cyclin_PHO80-like"/>
</dbReference>
<reference evidence="3 4" key="1">
    <citation type="submission" date="2019-01" db="EMBL/GenBank/DDBJ databases">
        <title>Genome sequencing of the rare red list fungi Fomitopsis rosea.</title>
        <authorList>
            <person name="Buettner E."/>
            <person name="Kellner H."/>
        </authorList>
    </citation>
    <scope>NUCLEOTIDE SEQUENCE [LARGE SCALE GENOMIC DNA]</scope>
    <source>
        <strain evidence="3 4">DSM 105464</strain>
    </source>
</reference>
<dbReference type="STRING" id="34475.A0A4Y9YN25"/>